<dbReference type="SUPFAM" id="SSF56436">
    <property type="entry name" value="C-type lectin-like"/>
    <property type="match status" value="1"/>
</dbReference>
<dbReference type="Pfam" id="PF00193">
    <property type="entry name" value="Xlink"/>
    <property type="match status" value="1"/>
</dbReference>
<organism evidence="4">
    <name type="scientific">viral metagenome</name>
    <dbReference type="NCBI Taxonomy" id="1070528"/>
    <lineage>
        <taxon>unclassified sequences</taxon>
        <taxon>metagenomes</taxon>
        <taxon>organismal metagenomes</taxon>
    </lineage>
</organism>
<evidence type="ECO:0000259" key="3">
    <source>
        <dbReference type="PROSITE" id="PS50963"/>
    </source>
</evidence>
<dbReference type="GO" id="GO:0007155">
    <property type="term" value="P:cell adhesion"/>
    <property type="evidence" value="ECO:0007669"/>
    <property type="project" value="InterPro"/>
</dbReference>
<dbReference type="GO" id="GO:0005540">
    <property type="term" value="F:hyaluronic acid binding"/>
    <property type="evidence" value="ECO:0007669"/>
    <property type="project" value="InterPro"/>
</dbReference>
<dbReference type="EMBL" id="MN739103">
    <property type="protein sequence ID" value="QHS88886.1"/>
    <property type="molecule type" value="Genomic_DNA"/>
</dbReference>
<feature type="domain" description="Link" evidence="3">
    <location>
        <begin position="123"/>
        <end position="223"/>
    </location>
</feature>
<dbReference type="InterPro" id="IPR016187">
    <property type="entry name" value="CTDL_fold"/>
</dbReference>
<keyword evidence="2" id="KW-0472">Membrane</keyword>
<dbReference type="InterPro" id="IPR016186">
    <property type="entry name" value="C-type_lectin-like/link_sf"/>
</dbReference>
<keyword evidence="2" id="KW-1133">Transmembrane helix</keyword>
<dbReference type="AlphaFoldDB" id="A0A6C0B9V7"/>
<accession>A0A6C0B9V7</accession>
<feature type="transmembrane region" description="Helical" evidence="2">
    <location>
        <begin position="20"/>
        <end position="40"/>
    </location>
</feature>
<proteinExistence type="predicted"/>
<dbReference type="SMART" id="SM00445">
    <property type="entry name" value="LINK"/>
    <property type="match status" value="1"/>
</dbReference>
<reference evidence="4" key="1">
    <citation type="journal article" date="2020" name="Nature">
        <title>Giant virus diversity and host interactions through global metagenomics.</title>
        <authorList>
            <person name="Schulz F."/>
            <person name="Roux S."/>
            <person name="Paez-Espino D."/>
            <person name="Jungbluth S."/>
            <person name="Walsh D.A."/>
            <person name="Denef V.J."/>
            <person name="McMahon K.D."/>
            <person name="Konstantinidis K.T."/>
            <person name="Eloe-Fadrosh E.A."/>
            <person name="Kyrpides N.C."/>
            <person name="Woyke T."/>
        </authorList>
    </citation>
    <scope>NUCLEOTIDE SEQUENCE</scope>
    <source>
        <strain evidence="4">GVMAG-M-3300010158-59</strain>
    </source>
</reference>
<sequence>MDVSTTTNQNTYNYMNTLSINPMVFVILLIVILLYVLLFSSLGKIQNQETSDLGSGSDIKMVGIIIIIIFGALALINGVQYFFGINIVTSITNLFSNSPQVNIGINETTADNSNNSSPIPESLQQQVFNIPGNYYGYNDAKTLCTAYGARLATYDDIEKSYQRGGEWCNYGWSEGQMALFPTQKVTYQNLQTISGHENDCGRPGINGGYMANPHIKFGVNCYGHKPLMTGEEEQTMMTNSPYPKTEKDILMEKRVDYWKQRLDEILVSPFNYKRWNMI</sequence>
<dbReference type="InterPro" id="IPR000538">
    <property type="entry name" value="Link_dom"/>
</dbReference>
<dbReference type="PROSITE" id="PS50963">
    <property type="entry name" value="LINK_2"/>
    <property type="match status" value="1"/>
</dbReference>
<keyword evidence="1" id="KW-1015">Disulfide bond</keyword>
<keyword evidence="2" id="KW-0812">Transmembrane</keyword>
<feature type="transmembrane region" description="Helical" evidence="2">
    <location>
        <begin position="61"/>
        <end position="83"/>
    </location>
</feature>
<name>A0A6C0B9V7_9ZZZZ</name>
<protein>
    <recommendedName>
        <fullName evidence="3">Link domain-containing protein</fullName>
    </recommendedName>
</protein>
<evidence type="ECO:0000256" key="2">
    <source>
        <dbReference type="SAM" id="Phobius"/>
    </source>
</evidence>
<evidence type="ECO:0000256" key="1">
    <source>
        <dbReference type="ARBA" id="ARBA00023157"/>
    </source>
</evidence>
<evidence type="ECO:0000313" key="4">
    <source>
        <dbReference type="EMBL" id="QHS88886.1"/>
    </source>
</evidence>
<dbReference type="Gene3D" id="3.10.100.10">
    <property type="entry name" value="Mannose-Binding Protein A, subunit A"/>
    <property type="match status" value="1"/>
</dbReference>